<feature type="binding site" evidence="9">
    <location>
        <position position="122"/>
    </location>
    <ligand>
        <name>Zn(2+)</name>
        <dbReference type="ChEBI" id="CHEBI:29105"/>
        <label>2</label>
    </ligand>
</feature>
<feature type="signal peptide" evidence="11">
    <location>
        <begin position="1"/>
        <end position="18"/>
    </location>
</feature>
<protein>
    <submittedName>
        <fullName evidence="14">Sphingomyelin phosphodiesterase</fullName>
    </submittedName>
</protein>
<evidence type="ECO:0000256" key="11">
    <source>
        <dbReference type="SAM" id="SignalP"/>
    </source>
</evidence>
<keyword evidence="6" id="KW-0378">Hydrolase</keyword>
<sequence>MRLVSSILILILVGFVFCLRSIDKDALRAIAGDDPSKVAYFWHITDPHVDLEYKVGSRAICEDVVCCRSSDGNYTADQTAGKYGFIKDGESNCDIPLATFKTGLDFIKSYPVKPEFVFYGGDTPCHVDWDYSEEYNLKYMNTIHDSMRDILGKEMIVLSAIGNHDAAPVDQFDAGPKYSWYTEPFAAQMSFWLPLDVAESITIAGHYNYLVRPGFRALVLNTQYADVLNFYNYKNSSESDPGALIRTTSLWLKQAEAANERVVILAHIPPQATDPWNFALIALCKRYSKTIIGQLYGHTHHDQFHVARDSEGAYSVAYTSPSMTTWSNQHPSVRLFKMDKTTFELLDHVTFYGNVTEANIKGNMTYRMEYSAKEAYGLSDMSPQSWERVGLDFLNNGTAINNYIKYANAFGDADSPKTCGGKVTKECIKELYCDVLNFSKEGFDKCKRDKQ</sequence>
<evidence type="ECO:0000256" key="2">
    <source>
        <dbReference type="ARBA" id="ARBA00008234"/>
    </source>
</evidence>
<evidence type="ECO:0000256" key="1">
    <source>
        <dbReference type="ARBA" id="ARBA00004613"/>
    </source>
</evidence>
<evidence type="ECO:0000256" key="10">
    <source>
        <dbReference type="PIRSR" id="PIRSR000948-2"/>
    </source>
</evidence>
<feature type="chain" id="PRO_5043419259" evidence="11">
    <location>
        <begin position="19"/>
        <end position="451"/>
    </location>
</feature>
<dbReference type="SUPFAM" id="SSF56300">
    <property type="entry name" value="Metallo-dependent phosphatases"/>
    <property type="match status" value="1"/>
</dbReference>
<evidence type="ECO:0000259" key="13">
    <source>
        <dbReference type="Pfam" id="PF19272"/>
    </source>
</evidence>
<evidence type="ECO:0000256" key="4">
    <source>
        <dbReference type="ARBA" id="ARBA00022723"/>
    </source>
</evidence>
<evidence type="ECO:0000313" key="15">
    <source>
        <dbReference type="Proteomes" id="UP001431209"/>
    </source>
</evidence>
<gene>
    <name evidence="14" type="ORF">AKO1_014999</name>
</gene>
<organism evidence="14 15">
    <name type="scientific">Acrasis kona</name>
    <dbReference type="NCBI Taxonomy" id="1008807"/>
    <lineage>
        <taxon>Eukaryota</taxon>
        <taxon>Discoba</taxon>
        <taxon>Heterolobosea</taxon>
        <taxon>Tetramitia</taxon>
        <taxon>Eutetramitia</taxon>
        <taxon>Acrasidae</taxon>
        <taxon>Acrasis</taxon>
    </lineage>
</organism>
<dbReference type="GO" id="GO:0004767">
    <property type="term" value="F:sphingomyelin phosphodiesterase activity"/>
    <property type="evidence" value="ECO:0007669"/>
    <property type="project" value="InterPro"/>
</dbReference>
<name>A0AAW2Z2F3_9EUKA</name>
<comment type="subcellular location">
    <subcellularLocation>
        <location evidence="1">Secreted</location>
    </subcellularLocation>
</comment>
<dbReference type="InterPro" id="IPR011160">
    <property type="entry name" value="Sphingomy_PDE"/>
</dbReference>
<dbReference type="Pfam" id="PF19272">
    <property type="entry name" value="ASMase_C"/>
    <property type="match status" value="1"/>
</dbReference>
<feature type="disulfide bond" evidence="10">
    <location>
        <begin position="61"/>
        <end position="66"/>
    </location>
</feature>
<dbReference type="InterPro" id="IPR045473">
    <property type="entry name" value="ASM_C"/>
</dbReference>
<feature type="binding site" evidence="9">
    <location>
        <position position="300"/>
    </location>
    <ligand>
        <name>Zn(2+)</name>
        <dbReference type="ChEBI" id="CHEBI:29105"/>
        <label>1</label>
    </ligand>
</feature>
<comment type="caution">
    <text evidence="14">The sequence shown here is derived from an EMBL/GenBank/DDBJ whole genome shotgun (WGS) entry which is preliminary data.</text>
</comment>
<proteinExistence type="inferred from homology"/>
<dbReference type="GO" id="GO:0046872">
    <property type="term" value="F:metal ion binding"/>
    <property type="evidence" value="ECO:0007669"/>
    <property type="project" value="UniProtKB-KW"/>
</dbReference>
<dbReference type="InterPro" id="IPR041805">
    <property type="entry name" value="ASMase/PPN1_MPP"/>
</dbReference>
<dbReference type="PANTHER" id="PTHR10340">
    <property type="entry name" value="SPHINGOMYELIN PHOSPHODIESTERASE"/>
    <property type="match status" value="1"/>
</dbReference>
<evidence type="ECO:0000256" key="8">
    <source>
        <dbReference type="ARBA" id="ARBA00023180"/>
    </source>
</evidence>
<dbReference type="PIRSF" id="PIRSF000948">
    <property type="entry name" value="Sphingomy_PDE"/>
    <property type="match status" value="1"/>
</dbReference>
<dbReference type="GO" id="GO:0005576">
    <property type="term" value="C:extracellular region"/>
    <property type="evidence" value="ECO:0007669"/>
    <property type="project" value="UniProtKB-SubCell"/>
</dbReference>
<feature type="binding site" evidence="9">
    <location>
        <position position="122"/>
    </location>
    <ligand>
        <name>Zn(2+)</name>
        <dbReference type="ChEBI" id="CHEBI:29105"/>
        <label>1</label>
    </ligand>
</feature>
<evidence type="ECO:0000313" key="14">
    <source>
        <dbReference type="EMBL" id="KAL0483104.1"/>
    </source>
</evidence>
<keyword evidence="15" id="KW-1185">Reference proteome</keyword>
<evidence type="ECO:0000259" key="12">
    <source>
        <dbReference type="Pfam" id="PF00149"/>
    </source>
</evidence>
<comment type="similarity">
    <text evidence="2">Belongs to the acid sphingomyelinase family.</text>
</comment>
<dbReference type="Pfam" id="PF00149">
    <property type="entry name" value="Metallophos"/>
    <property type="match status" value="1"/>
</dbReference>
<feature type="binding site" evidence="9">
    <location>
        <position position="46"/>
    </location>
    <ligand>
        <name>Zn(2+)</name>
        <dbReference type="ChEBI" id="CHEBI:29105"/>
        <label>1</label>
    </ligand>
</feature>
<keyword evidence="8" id="KW-0325">Glycoprotein</keyword>
<accession>A0AAW2Z2F3</accession>
<feature type="binding site" evidence="9">
    <location>
        <position position="267"/>
    </location>
    <ligand>
        <name>Zn(2+)</name>
        <dbReference type="ChEBI" id="CHEBI:29105"/>
        <label>2</label>
    </ligand>
</feature>
<evidence type="ECO:0000256" key="7">
    <source>
        <dbReference type="ARBA" id="ARBA00022833"/>
    </source>
</evidence>
<feature type="domain" description="Sphingomyelin phosphodiesterase C-terminal" evidence="13">
    <location>
        <begin position="325"/>
        <end position="448"/>
    </location>
</feature>
<dbReference type="GO" id="GO:0006685">
    <property type="term" value="P:sphingomyelin catabolic process"/>
    <property type="evidence" value="ECO:0007669"/>
    <property type="project" value="InterPro"/>
</dbReference>
<dbReference type="InterPro" id="IPR029052">
    <property type="entry name" value="Metallo-depent_PP-like"/>
</dbReference>
<feature type="binding site" evidence="9">
    <location>
        <position position="298"/>
    </location>
    <ligand>
        <name>Zn(2+)</name>
        <dbReference type="ChEBI" id="CHEBI:29105"/>
        <label>2</label>
    </ligand>
</feature>
<feature type="binding site" evidence="9">
    <location>
        <position position="163"/>
    </location>
    <ligand>
        <name>Zn(2+)</name>
        <dbReference type="ChEBI" id="CHEBI:29105"/>
        <label>2</label>
    </ligand>
</feature>
<evidence type="ECO:0000256" key="6">
    <source>
        <dbReference type="ARBA" id="ARBA00022801"/>
    </source>
</evidence>
<dbReference type="InterPro" id="IPR004843">
    <property type="entry name" value="Calcineurin-like_PHP"/>
</dbReference>
<evidence type="ECO:0000256" key="5">
    <source>
        <dbReference type="ARBA" id="ARBA00022729"/>
    </source>
</evidence>
<keyword evidence="4 9" id="KW-0479">Metal-binding</keyword>
<feature type="binding site" evidence="9">
    <location>
        <position position="48"/>
    </location>
    <ligand>
        <name>Zn(2+)</name>
        <dbReference type="ChEBI" id="CHEBI:29105"/>
        <label>1</label>
    </ligand>
</feature>
<dbReference type="PANTHER" id="PTHR10340:SF58">
    <property type="entry name" value="SPHINGOMYELIN PHOSPHODIESTERASE A"/>
    <property type="match status" value="1"/>
</dbReference>
<feature type="disulfide bond" evidence="10">
    <location>
        <begin position="419"/>
        <end position="427"/>
    </location>
</feature>
<keyword evidence="10" id="KW-1015">Disulfide bond</keyword>
<keyword evidence="3" id="KW-0964">Secreted</keyword>
<dbReference type="Proteomes" id="UP001431209">
    <property type="component" value="Unassembled WGS sequence"/>
</dbReference>
<reference evidence="14 15" key="1">
    <citation type="submission" date="2024-03" db="EMBL/GenBank/DDBJ databases">
        <title>The Acrasis kona genome and developmental transcriptomes reveal deep origins of eukaryotic multicellular pathways.</title>
        <authorList>
            <person name="Sheikh S."/>
            <person name="Fu C.-J."/>
            <person name="Brown M.W."/>
            <person name="Baldauf S.L."/>
        </authorList>
    </citation>
    <scope>NUCLEOTIDE SEQUENCE [LARGE SCALE GENOMIC DNA]</scope>
    <source>
        <strain evidence="14 15">ATCC MYA-3509</strain>
    </source>
</reference>
<feature type="disulfide bond" evidence="10">
    <location>
        <begin position="67"/>
        <end position="93"/>
    </location>
</feature>
<dbReference type="AlphaFoldDB" id="A0AAW2Z2F3"/>
<keyword evidence="7 9" id="KW-0862">Zinc</keyword>
<feature type="domain" description="Calcineurin-like phosphoesterase" evidence="12">
    <location>
        <begin position="41"/>
        <end position="301"/>
    </location>
</feature>
<dbReference type="EMBL" id="JAOPGA020000931">
    <property type="protein sequence ID" value="KAL0483104.1"/>
    <property type="molecule type" value="Genomic_DNA"/>
</dbReference>
<dbReference type="GO" id="GO:0016020">
    <property type="term" value="C:membrane"/>
    <property type="evidence" value="ECO:0007669"/>
    <property type="project" value="GOC"/>
</dbReference>
<evidence type="ECO:0000256" key="9">
    <source>
        <dbReference type="PIRSR" id="PIRSR000948-1"/>
    </source>
</evidence>
<dbReference type="CDD" id="cd00842">
    <property type="entry name" value="MPP_ASMase"/>
    <property type="match status" value="1"/>
</dbReference>
<keyword evidence="5 11" id="KW-0732">Signal</keyword>
<comment type="cofactor">
    <cofactor evidence="9">
        <name>Zn(2+)</name>
        <dbReference type="ChEBI" id="CHEBI:29105"/>
    </cofactor>
    <text evidence="9">Binds 2 Zn(2+) ions per subunit.</text>
</comment>
<evidence type="ECO:0000256" key="3">
    <source>
        <dbReference type="ARBA" id="ARBA00022525"/>
    </source>
</evidence>